<dbReference type="GO" id="GO:0016020">
    <property type="term" value="C:membrane"/>
    <property type="evidence" value="ECO:0007669"/>
    <property type="project" value="UniProtKB-SubCell"/>
</dbReference>
<gene>
    <name evidence="7" type="ORF">XAT740_LOCUS54241</name>
</gene>
<dbReference type="InterPro" id="IPR017452">
    <property type="entry name" value="GPCR_Rhodpsn_7TM"/>
</dbReference>
<dbReference type="EMBL" id="CAJNOR010009641">
    <property type="protein sequence ID" value="CAF1646673.1"/>
    <property type="molecule type" value="Genomic_DNA"/>
</dbReference>
<dbReference type="Gene3D" id="1.20.1070.10">
    <property type="entry name" value="Rhodopsin 7-helix transmembrane proteins"/>
    <property type="match status" value="1"/>
</dbReference>
<comment type="caution">
    <text evidence="7">The sequence shown here is derived from an EMBL/GenBank/DDBJ whole genome shotgun (WGS) entry which is preliminary data.</text>
</comment>
<accession>A0A816EHT0</accession>
<sequence>MIPNLLLRILNVCFGLDYSRTSLIWCKSRITFAGIFGFISFSCACLSTIDQYLITSREVSLRRKSQIKWTYRIVVILIILTWMHSIPSFLFFDISPVSHICTYTNVIYGVYVPIFSFLCLCFIPVSILIVFGCLTCRNIQQTRNLTEDHFDRQLTKTIIIQVILIIISQTPYATYNAYIFFSTGITKSSTRIDIENFLYIITALMAYEYYASTFYIFLFSSKRFRQAVKQRICLWQRNNPIAPVGISINNNICHAL</sequence>
<evidence type="ECO:0000256" key="3">
    <source>
        <dbReference type="ARBA" id="ARBA00022989"/>
    </source>
</evidence>
<dbReference type="GO" id="GO:0004930">
    <property type="term" value="F:G protein-coupled receptor activity"/>
    <property type="evidence" value="ECO:0007669"/>
    <property type="project" value="InterPro"/>
</dbReference>
<feature type="transmembrane region" description="Helical" evidence="5">
    <location>
        <begin position="30"/>
        <end position="49"/>
    </location>
</feature>
<dbReference type="SUPFAM" id="SSF81321">
    <property type="entry name" value="Family A G protein-coupled receptor-like"/>
    <property type="match status" value="1"/>
</dbReference>
<evidence type="ECO:0000313" key="8">
    <source>
        <dbReference type="Proteomes" id="UP000663828"/>
    </source>
</evidence>
<dbReference type="PROSITE" id="PS50262">
    <property type="entry name" value="G_PROTEIN_RECEP_F1_2"/>
    <property type="match status" value="1"/>
</dbReference>
<proteinExistence type="predicted"/>
<evidence type="ECO:0000256" key="1">
    <source>
        <dbReference type="ARBA" id="ARBA00004370"/>
    </source>
</evidence>
<feature type="domain" description="G-protein coupled receptors family 1 profile" evidence="6">
    <location>
        <begin position="1"/>
        <end position="217"/>
    </location>
</feature>
<reference evidence="7" key="1">
    <citation type="submission" date="2021-02" db="EMBL/GenBank/DDBJ databases">
        <authorList>
            <person name="Nowell W R."/>
        </authorList>
    </citation>
    <scope>NUCLEOTIDE SEQUENCE</scope>
</reference>
<feature type="transmembrane region" description="Helical" evidence="5">
    <location>
        <begin position="69"/>
        <end position="90"/>
    </location>
</feature>
<feature type="transmembrane region" description="Helical" evidence="5">
    <location>
        <begin position="197"/>
        <end position="219"/>
    </location>
</feature>
<keyword evidence="8" id="KW-1185">Reference proteome</keyword>
<organism evidence="7 8">
    <name type="scientific">Adineta ricciae</name>
    <name type="common">Rotifer</name>
    <dbReference type="NCBI Taxonomy" id="249248"/>
    <lineage>
        <taxon>Eukaryota</taxon>
        <taxon>Metazoa</taxon>
        <taxon>Spiralia</taxon>
        <taxon>Gnathifera</taxon>
        <taxon>Rotifera</taxon>
        <taxon>Eurotatoria</taxon>
        <taxon>Bdelloidea</taxon>
        <taxon>Adinetida</taxon>
        <taxon>Adinetidae</taxon>
        <taxon>Adineta</taxon>
    </lineage>
</organism>
<name>A0A816EHT0_ADIRI</name>
<evidence type="ECO:0000256" key="4">
    <source>
        <dbReference type="ARBA" id="ARBA00023136"/>
    </source>
</evidence>
<evidence type="ECO:0000259" key="6">
    <source>
        <dbReference type="PROSITE" id="PS50262"/>
    </source>
</evidence>
<feature type="transmembrane region" description="Helical" evidence="5">
    <location>
        <begin position="157"/>
        <end position="177"/>
    </location>
</feature>
<keyword evidence="4 5" id="KW-0472">Membrane</keyword>
<evidence type="ECO:0000313" key="7">
    <source>
        <dbReference type="EMBL" id="CAF1646673.1"/>
    </source>
</evidence>
<evidence type="ECO:0000256" key="5">
    <source>
        <dbReference type="SAM" id="Phobius"/>
    </source>
</evidence>
<dbReference type="AlphaFoldDB" id="A0A816EHT0"/>
<keyword evidence="3 5" id="KW-1133">Transmembrane helix</keyword>
<keyword evidence="2 5" id="KW-0812">Transmembrane</keyword>
<comment type="subcellular location">
    <subcellularLocation>
        <location evidence="1">Membrane</location>
    </subcellularLocation>
</comment>
<evidence type="ECO:0000256" key="2">
    <source>
        <dbReference type="ARBA" id="ARBA00022692"/>
    </source>
</evidence>
<dbReference type="Pfam" id="PF00001">
    <property type="entry name" value="7tm_1"/>
    <property type="match status" value="1"/>
</dbReference>
<protein>
    <recommendedName>
        <fullName evidence="6">G-protein coupled receptors family 1 profile domain-containing protein</fullName>
    </recommendedName>
</protein>
<dbReference type="Proteomes" id="UP000663828">
    <property type="component" value="Unassembled WGS sequence"/>
</dbReference>
<dbReference type="InterPro" id="IPR000276">
    <property type="entry name" value="GPCR_Rhodpsn"/>
</dbReference>
<feature type="transmembrane region" description="Helical" evidence="5">
    <location>
        <begin position="110"/>
        <end position="136"/>
    </location>
</feature>